<dbReference type="GO" id="GO:0006412">
    <property type="term" value="P:translation"/>
    <property type="evidence" value="ECO:0007669"/>
    <property type="project" value="InterPro"/>
</dbReference>
<dbReference type="GO" id="GO:0003735">
    <property type="term" value="F:structural constituent of ribosome"/>
    <property type="evidence" value="ECO:0007669"/>
    <property type="project" value="InterPro"/>
</dbReference>
<evidence type="ECO:0000256" key="2">
    <source>
        <dbReference type="ARBA" id="ARBA00022980"/>
    </source>
</evidence>
<comment type="similarity">
    <text evidence="1">Belongs to the bacterial ribosomal protein bL17 family.</text>
</comment>
<evidence type="ECO:0000256" key="5">
    <source>
        <dbReference type="ARBA" id="ARBA00035413"/>
    </source>
</evidence>
<dbReference type="InterPro" id="IPR036373">
    <property type="entry name" value="Ribosomal_bL17_sf"/>
</dbReference>
<dbReference type="FunFam" id="3.90.1030.10:FF:000015">
    <property type="entry name" value="Mitochondrial Ribosomal Protein, Large"/>
    <property type="match status" value="1"/>
</dbReference>
<dbReference type="GO" id="GO:0005762">
    <property type="term" value="C:mitochondrial large ribosomal subunit"/>
    <property type="evidence" value="ECO:0007669"/>
    <property type="project" value="TreeGrafter"/>
</dbReference>
<dbReference type="EMBL" id="BTSY01000003">
    <property type="protein sequence ID" value="GMT18678.1"/>
    <property type="molecule type" value="Genomic_DNA"/>
</dbReference>
<keyword evidence="7" id="KW-1185">Reference proteome</keyword>
<reference evidence="6" key="1">
    <citation type="submission" date="2023-10" db="EMBL/GenBank/DDBJ databases">
        <title>Genome assembly of Pristionchus species.</title>
        <authorList>
            <person name="Yoshida K."/>
            <person name="Sommer R.J."/>
        </authorList>
    </citation>
    <scope>NUCLEOTIDE SEQUENCE</scope>
    <source>
        <strain evidence="6">RS5133</strain>
    </source>
</reference>
<dbReference type="AlphaFoldDB" id="A0AAV5VH71"/>
<organism evidence="6 7">
    <name type="scientific">Pristionchus fissidentatus</name>
    <dbReference type="NCBI Taxonomy" id="1538716"/>
    <lineage>
        <taxon>Eukaryota</taxon>
        <taxon>Metazoa</taxon>
        <taxon>Ecdysozoa</taxon>
        <taxon>Nematoda</taxon>
        <taxon>Chromadorea</taxon>
        <taxon>Rhabditida</taxon>
        <taxon>Rhabditina</taxon>
        <taxon>Diplogasteromorpha</taxon>
        <taxon>Diplogasteroidea</taxon>
        <taxon>Neodiplogasteridae</taxon>
        <taxon>Pristionchus</taxon>
    </lineage>
</organism>
<evidence type="ECO:0000313" key="6">
    <source>
        <dbReference type="EMBL" id="GMT18678.1"/>
    </source>
</evidence>
<proteinExistence type="inferred from homology"/>
<gene>
    <name evidence="6" type="ORF">PFISCL1PPCAC_9975</name>
</gene>
<evidence type="ECO:0000256" key="3">
    <source>
        <dbReference type="ARBA" id="ARBA00023274"/>
    </source>
</evidence>
<keyword evidence="3" id="KW-0687">Ribonucleoprotein</keyword>
<dbReference type="SUPFAM" id="SSF64263">
    <property type="entry name" value="Prokaryotic ribosomal protein L17"/>
    <property type="match status" value="1"/>
</dbReference>
<dbReference type="PANTHER" id="PTHR14413">
    <property type="entry name" value="RIBOSOMAL PROTEIN L17"/>
    <property type="match status" value="1"/>
</dbReference>
<dbReference type="Proteomes" id="UP001432322">
    <property type="component" value="Unassembled WGS sequence"/>
</dbReference>
<name>A0AAV5VH71_9BILA</name>
<evidence type="ECO:0000256" key="1">
    <source>
        <dbReference type="ARBA" id="ARBA00008777"/>
    </source>
</evidence>
<dbReference type="Gene3D" id="3.90.1030.10">
    <property type="entry name" value="Ribosomal protein L17"/>
    <property type="match status" value="1"/>
</dbReference>
<dbReference type="InterPro" id="IPR000456">
    <property type="entry name" value="Ribosomal_bL17"/>
</dbReference>
<feature type="non-terminal residue" evidence="6">
    <location>
        <position position="1"/>
    </location>
</feature>
<sequence>LQMAGRSSSSLPLLIRSFSSRPLSNATLPTIQAAVGHIPQKLKTNGIEPNRRARLEVLRKIVTRMVREERAELQWNRAVETRPYLERLIQLAVEKGPSDEYTAEMVEWWLPEPGLDYKLFDVIAPRFSSVPAPFTGLYRLPSKRLEQYIQNKRVFWKRYDIGVLEIEGNPFPAVVSTPSTHSHLLLNQLLKKSLEAKLETMKEHK</sequence>
<dbReference type="Pfam" id="PF01196">
    <property type="entry name" value="Ribosomal_L17"/>
    <property type="match status" value="1"/>
</dbReference>
<keyword evidence="2" id="KW-0689">Ribosomal protein</keyword>
<dbReference type="PANTHER" id="PTHR14413:SF16">
    <property type="entry name" value="LARGE RIBOSOMAL SUBUNIT PROTEIN BL17M"/>
    <property type="match status" value="1"/>
</dbReference>
<comment type="caution">
    <text evidence="6">The sequence shown here is derived from an EMBL/GenBank/DDBJ whole genome shotgun (WGS) entry which is preliminary data.</text>
</comment>
<evidence type="ECO:0000256" key="4">
    <source>
        <dbReference type="ARBA" id="ARBA00035290"/>
    </source>
</evidence>
<protein>
    <recommendedName>
        <fullName evidence="4">Large ribosomal subunit protein bL17m</fullName>
    </recommendedName>
    <alternativeName>
        <fullName evidence="5">39S ribosomal protein L17, mitochondrial</fullName>
    </alternativeName>
</protein>
<evidence type="ECO:0000313" key="7">
    <source>
        <dbReference type="Proteomes" id="UP001432322"/>
    </source>
</evidence>
<accession>A0AAV5VH71</accession>